<accession>A0A6J6IDM3</accession>
<gene>
    <name evidence="2" type="ORF">UFOPK1827_01848</name>
</gene>
<proteinExistence type="predicted"/>
<dbReference type="CDD" id="cd02440">
    <property type="entry name" value="AdoMet_MTases"/>
    <property type="match status" value="1"/>
</dbReference>
<name>A0A6J6IDM3_9ZZZZ</name>
<evidence type="ECO:0000259" key="1">
    <source>
        <dbReference type="Pfam" id="PF08241"/>
    </source>
</evidence>
<reference evidence="2" key="1">
    <citation type="submission" date="2020-05" db="EMBL/GenBank/DDBJ databases">
        <authorList>
            <person name="Chiriac C."/>
            <person name="Salcher M."/>
            <person name="Ghai R."/>
            <person name="Kavagutti S V."/>
        </authorList>
    </citation>
    <scope>NUCLEOTIDE SEQUENCE</scope>
</reference>
<organism evidence="2">
    <name type="scientific">freshwater metagenome</name>
    <dbReference type="NCBI Taxonomy" id="449393"/>
    <lineage>
        <taxon>unclassified sequences</taxon>
        <taxon>metagenomes</taxon>
        <taxon>ecological metagenomes</taxon>
    </lineage>
</organism>
<dbReference type="Pfam" id="PF08241">
    <property type="entry name" value="Methyltransf_11"/>
    <property type="match status" value="1"/>
</dbReference>
<dbReference type="AlphaFoldDB" id="A0A6J6IDM3"/>
<dbReference type="Gene3D" id="3.40.50.150">
    <property type="entry name" value="Vaccinia Virus protein VP39"/>
    <property type="match status" value="1"/>
</dbReference>
<sequence length="203" mass="22815">MSIRDVLGRIVSHPRINRFQTRLLGQSRLDARLNPVAAHTFEDAPTGTVVDIGGGSARSRQMWPAEWTYYSIDPDSRLLEVESTDKPIKRLVGDAASLPLPDNSADVVLMQCVSHHLDDSIWPVSLSEANRVLKPGGSFIFVDGVWTKRRWLSRVFWKLDAGHYPRTSEQLESAINDKFCVLDTERFALVHHSLIITAKPLSD</sequence>
<protein>
    <submittedName>
        <fullName evidence="2">Unannotated protein</fullName>
    </submittedName>
</protein>
<dbReference type="InterPro" id="IPR013216">
    <property type="entry name" value="Methyltransf_11"/>
</dbReference>
<dbReference type="SUPFAM" id="SSF53335">
    <property type="entry name" value="S-adenosyl-L-methionine-dependent methyltransferases"/>
    <property type="match status" value="1"/>
</dbReference>
<evidence type="ECO:0000313" key="2">
    <source>
        <dbReference type="EMBL" id="CAB4619228.1"/>
    </source>
</evidence>
<dbReference type="EMBL" id="CAEZUO010000134">
    <property type="protein sequence ID" value="CAB4619228.1"/>
    <property type="molecule type" value="Genomic_DNA"/>
</dbReference>
<dbReference type="GO" id="GO:0008757">
    <property type="term" value="F:S-adenosylmethionine-dependent methyltransferase activity"/>
    <property type="evidence" value="ECO:0007669"/>
    <property type="project" value="InterPro"/>
</dbReference>
<feature type="domain" description="Methyltransferase type 11" evidence="1">
    <location>
        <begin position="50"/>
        <end position="141"/>
    </location>
</feature>
<dbReference type="InterPro" id="IPR029063">
    <property type="entry name" value="SAM-dependent_MTases_sf"/>
</dbReference>